<dbReference type="Gene3D" id="1.25.40.20">
    <property type="entry name" value="Ankyrin repeat-containing domain"/>
    <property type="match status" value="2"/>
</dbReference>
<dbReference type="InterPro" id="IPR036770">
    <property type="entry name" value="Ankyrin_rpt-contain_sf"/>
</dbReference>
<gene>
    <name evidence="2" type="ORF">PPN31119_03006</name>
</gene>
<feature type="region of interest" description="Disordered" evidence="1">
    <location>
        <begin position="1"/>
        <end position="33"/>
    </location>
</feature>
<evidence type="ECO:0000313" key="2">
    <source>
        <dbReference type="EMBL" id="VVE68658.1"/>
    </source>
</evidence>
<protein>
    <submittedName>
        <fullName evidence="2">Ankyrin</fullName>
    </submittedName>
</protein>
<dbReference type="SUPFAM" id="SSF48403">
    <property type="entry name" value="Ankyrin repeat"/>
    <property type="match status" value="1"/>
</dbReference>
<organism evidence="2 3">
    <name type="scientific">Pandoraea pnomenusa</name>
    <dbReference type="NCBI Taxonomy" id="93220"/>
    <lineage>
        <taxon>Bacteria</taxon>
        <taxon>Pseudomonadati</taxon>
        <taxon>Pseudomonadota</taxon>
        <taxon>Betaproteobacteria</taxon>
        <taxon>Burkholderiales</taxon>
        <taxon>Burkholderiaceae</taxon>
        <taxon>Pandoraea</taxon>
    </lineage>
</organism>
<feature type="region of interest" description="Disordered" evidence="1">
    <location>
        <begin position="581"/>
        <end position="631"/>
    </location>
</feature>
<proteinExistence type="predicted"/>
<keyword evidence="3" id="KW-1185">Reference proteome</keyword>
<dbReference type="EMBL" id="CABPSO010000009">
    <property type="protein sequence ID" value="VVE68658.1"/>
    <property type="molecule type" value="Genomic_DNA"/>
</dbReference>
<evidence type="ECO:0000256" key="1">
    <source>
        <dbReference type="SAM" id="MobiDB-lite"/>
    </source>
</evidence>
<accession>A0ABY6WLK6</accession>
<feature type="compositionally biased region" description="Low complexity" evidence="1">
    <location>
        <begin position="585"/>
        <end position="600"/>
    </location>
</feature>
<dbReference type="Proteomes" id="UP000361468">
    <property type="component" value="Unassembled WGS sequence"/>
</dbReference>
<sequence length="631" mass="67134">MPHDLRMTNPTVPPLPSTSSTTPLRPLQPKPANLTELPLPQLLAAMRRGHCAAQAVRDLLLRTDTASGRELRDACRMTDIAAGEDRVFSLASLLGTPAKDRTLAQLDDCGIFVTPSRRLHLRRDEADLLLSDEGLLLWLRYAASPSAYPSVFVDTIMNECTAPGTTGTPGTTGMTGTTATPVAERPNARLGTALRVLVACGRDTTHDVAASEMPGHFHPPLSHLCSLVAPEWLPSLLAFGADANQRAASGVPLLAAAMAAEAERLHHSGHPPLTLHESLYRLGTLLVSNGALASQPAPTASPPAMLLALNGYCAAAEAVLSLGETCNIENHDGNTLMHHLAAATQHSAHSYAAFFLFTVALRYDGDPCHANHAGATPIALLPRSLVKYVHLYRAMLTQARERARHLILESKTPTVSDTDARLSPLTVAMQREAKRLCDGGHDPLLPHASLFQTARALLRQGADREAVHRECALPIVWLGRHGFCGAAEVLLSLQPDAGNAPDDEGNTLMHYLAGSTRAAGDPTHADYLLNIAMRYGADPNRANRAGTTPLAMLCGERARFVRATHAFVSETHRRARWTIAHRRQPTTPAAPGAAAAPAAPDGSHAPGTPAPSSAPRNPSGAMGPLRPPRLT</sequence>
<feature type="compositionally biased region" description="Low complexity" evidence="1">
    <location>
        <begin position="17"/>
        <end position="27"/>
    </location>
</feature>
<name>A0ABY6WLK6_9BURK</name>
<comment type="caution">
    <text evidence="2">The sequence shown here is derived from an EMBL/GenBank/DDBJ whole genome shotgun (WGS) entry which is preliminary data.</text>
</comment>
<evidence type="ECO:0000313" key="3">
    <source>
        <dbReference type="Proteomes" id="UP000361468"/>
    </source>
</evidence>
<reference evidence="2 3" key="1">
    <citation type="submission" date="2019-08" db="EMBL/GenBank/DDBJ databases">
        <authorList>
            <person name="Peeters C."/>
        </authorList>
    </citation>
    <scope>NUCLEOTIDE SEQUENCE [LARGE SCALE GENOMIC DNA]</scope>
    <source>
        <strain evidence="2 3">LMG 31119</strain>
    </source>
</reference>